<reference evidence="3" key="1">
    <citation type="submission" date="2017-09" db="EMBL/GenBank/DDBJ databases">
        <authorList>
            <person name="Varghese N."/>
            <person name="Submissions S."/>
        </authorList>
    </citation>
    <scope>NUCLEOTIDE SEQUENCE [LARGE SCALE GENOMIC DNA]</scope>
    <source>
        <strain evidence="3">MSL47</strain>
    </source>
</reference>
<evidence type="ECO:0000313" key="2">
    <source>
        <dbReference type="EMBL" id="SNY21258.1"/>
    </source>
</evidence>
<dbReference type="AlphaFoldDB" id="A0A285GCW8"/>
<dbReference type="EMBL" id="OBDZ01000006">
    <property type="protein sequence ID" value="SNY21258.1"/>
    <property type="molecule type" value="Genomic_DNA"/>
</dbReference>
<dbReference type="Gene3D" id="3.30.70.1380">
    <property type="entry name" value="Transcriptional regulatory protein pf0864 domain like"/>
    <property type="match status" value="1"/>
</dbReference>
<dbReference type="InterPro" id="IPR002822">
    <property type="entry name" value="Ni_insertion"/>
</dbReference>
<organism evidence="2 3">
    <name type="scientific">Orenia metallireducens</name>
    <dbReference type="NCBI Taxonomy" id="1413210"/>
    <lineage>
        <taxon>Bacteria</taxon>
        <taxon>Bacillati</taxon>
        <taxon>Bacillota</taxon>
        <taxon>Clostridia</taxon>
        <taxon>Halanaerobiales</taxon>
        <taxon>Halobacteroidaceae</taxon>
        <taxon>Orenia</taxon>
    </lineage>
</organism>
<proteinExistence type="predicted"/>
<evidence type="ECO:0000256" key="1">
    <source>
        <dbReference type="ARBA" id="ARBA00022596"/>
    </source>
</evidence>
<dbReference type="PANTHER" id="PTHR36566">
    <property type="entry name" value="NICKEL INSERTION PROTEIN-RELATED"/>
    <property type="match status" value="1"/>
</dbReference>
<evidence type="ECO:0000313" key="3">
    <source>
        <dbReference type="Proteomes" id="UP000219573"/>
    </source>
</evidence>
<gene>
    <name evidence="2" type="ORF">SAMN06265827_106157</name>
</gene>
<evidence type="ECO:0008006" key="4">
    <source>
        <dbReference type="Google" id="ProtNLM"/>
    </source>
</evidence>
<dbReference type="PANTHER" id="PTHR36566:SF1">
    <property type="entry name" value="PYRIDINIUM-3,5-BISTHIOCARBOXYLIC ACID MONONUCLEOTIDE NICKEL INSERTION PROTEIN"/>
    <property type="match status" value="1"/>
</dbReference>
<dbReference type="Proteomes" id="UP000219573">
    <property type="component" value="Unassembled WGS sequence"/>
</dbReference>
<protein>
    <recommendedName>
        <fullName evidence="4">TIGR00299 family protein</fullName>
    </recommendedName>
</protein>
<name>A0A285GCW8_9FIRM</name>
<dbReference type="Pfam" id="PF01969">
    <property type="entry name" value="Ni_insertion"/>
    <property type="match status" value="1"/>
</dbReference>
<dbReference type="Gene3D" id="3.10.20.300">
    <property type="entry name" value="mk0293 like domain"/>
    <property type="match status" value="1"/>
</dbReference>
<sequence length="136" mass="16130">MNPEIYSHLFPLVFKEGALDFYLTNIIMKKNRPGIKLSLLCHKKNVKKFEEILFRETTTLGIRKYNLDREKLTRKFVKVDSQFGEVTMKVAYQNGEVLKYAPEYDECQRIATEYNLPIKEVYQIIIDSYRSSHKKV</sequence>
<keyword evidence="3" id="KW-1185">Reference proteome</keyword>
<keyword evidence="1" id="KW-0533">Nickel</keyword>
<accession>A0A285GCW8</accession>